<sequence>MQSLIVGSFVSSYSPPIPYSFSPISKGLGCCHASFRASKHNKVIRSQSNFVRHNIGRFNRSFLLSRKHNTNIVASAVSEQPVGPGDTSPQSSLPNALDAFYRFSRPHTVIGTALSIVSVSLLAVQSLSDFSPVFFIGVF</sequence>
<comment type="caution">
    <text evidence="3">The sequence shown here is derived from an EMBL/GenBank/DDBJ whole genome shotgun (WGS) entry which is preliminary data.</text>
</comment>
<reference evidence="3" key="1">
    <citation type="submission" date="2022-06" db="EMBL/GenBank/DDBJ databases">
        <title>Uncovering the hologenomic basis of an extraordinary plant invasion.</title>
        <authorList>
            <person name="Bieker V.C."/>
            <person name="Martin M.D."/>
            <person name="Gilbert T."/>
            <person name="Hodgins K."/>
            <person name="Battlay P."/>
            <person name="Petersen B."/>
            <person name="Wilson J."/>
        </authorList>
    </citation>
    <scope>NUCLEOTIDE SEQUENCE</scope>
    <source>
        <strain evidence="3">AA19_3_7</strain>
        <tissue evidence="3">Leaf</tissue>
    </source>
</reference>
<protein>
    <submittedName>
        <fullName evidence="3">Uncharacterized protein</fullName>
    </submittedName>
</protein>
<accession>A0AAD5C3G2</accession>
<organism evidence="3 4">
    <name type="scientific">Ambrosia artemisiifolia</name>
    <name type="common">Common ragweed</name>
    <dbReference type="NCBI Taxonomy" id="4212"/>
    <lineage>
        <taxon>Eukaryota</taxon>
        <taxon>Viridiplantae</taxon>
        <taxon>Streptophyta</taxon>
        <taxon>Embryophyta</taxon>
        <taxon>Tracheophyta</taxon>
        <taxon>Spermatophyta</taxon>
        <taxon>Magnoliopsida</taxon>
        <taxon>eudicotyledons</taxon>
        <taxon>Gunneridae</taxon>
        <taxon>Pentapetalae</taxon>
        <taxon>asterids</taxon>
        <taxon>campanulids</taxon>
        <taxon>Asterales</taxon>
        <taxon>Asteraceae</taxon>
        <taxon>Asteroideae</taxon>
        <taxon>Heliantheae alliance</taxon>
        <taxon>Heliantheae</taxon>
        <taxon>Ambrosia</taxon>
    </lineage>
</organism>
<feature type="non-terminal residue" evidence="3">
    <location>
        <position position="139"/>
    </location>
</feature>
<dbReference type="AlphaFoldDB" id="A0AAD5C3G2"/>
<proteinExistence type="inferred from homology"/>
<dbReference type="Proteomes" id="UP001206925">
    <property type="component" value="Unassembled WGS sequence"/>
</dbReference>
<evidence type="ECO:0000313" key="3">
    <source>
        <dbReference type="EMBL" id="KAI7734407.1"/>
    </source>
</evidence>
<dbReference type="PANTHER" id="PTHR43009:SF6">
    <property type="entry name" value="HOMOGENTISATE PHYTYLTRANSFERASE 1, CHLOROPLASTIC"/>
    <property type="match status" value="1"/>
</dbReference>
<dbReference type="GO" id="GO:0016740">
    <property type="term" value="F:transferase activity"/>
    <property type="evidence" value="ECO:0007669"/>
    <property type="project" value="UniProtKB-KW"/>
</dbReference>
<dbReference type="EMBL" id="JAMZMK010009735">
    <property type="protein sequence ID" value="KAI7734407.1"/>
    <property type="molecule type" value="Genomic_DNA"/>
</dbReference>
<evidence type="ECO:0000256" key="2">
    <source>
        <dbReference type="ARBA" id="ARBA00022679"/>
    </source>
</evidence>
<gene>
    <name evidence="3" type="ORF">M8C21_011811</name>
</gene>
<dbReference type="PANTHER" id="PTHR43009">
    <property type="entry name" value="HOMOGENTISATE SOLANESYLTRANSFERASE, CHLOROPLASTIC"/>
    <property type="match status" value="1"/>
</dbReference>
<name>A0AAD5C3G2_AMBAR</name>
<keyword evidence="2" id="KW-0808">Transferase</keyword>
<comment type="similarity">
    <text evidence="1">Belongs to the UbiA prenyltransferase family.</text>
</comment>
<evidence type="ECO:0000313" key="4">
    <source>
        <dbReference type="Proteomes" id="UP001206925"/>
    </source>
</evidence>
<evidence type="ECO:0000256" key="1">
    <source>
        <dbReference type="ARBA" id="ARBA00005985"/>
    </source>
</evidence>
<keyword evidence="4" id="KW-1185">Reference proteome</keyword>